<feature type="transmembrane region" description="Helical" evidence="1">
    <location>
        <begin position="143"/>
        <end position="161"/>
    </location>
</feature>
<gene>
    <name evidence="2" type="ORF">Bccel_3948</name>
</gene>
<dbReference type="STRING" id="398512.Bccel_3948"/>
<dbReference type="AlphaFoldDB" id="A0A0L6JSJ0"/>
<proteinExistence type="predicted"/>
<keyword evidence="1" id="KW-1133">Transmembrane helix</keyword>
<keyword evidence="1" id="KW-0812">Transmembrane</keyword>
<comment type="caution">
    <text evidence="2">The sequence shown here is derived from an EMBL/GenBank/DDBJ whole genome shotgun (WGS) entry which is preliminary data.</text>
</comment>
<feature type="transmembrane region" description="Helical" evidence="1">
    <location>
        <begin position="181"/>
        <end position="199"/>
    </location>
</feature>
<evidence type="ECO:0000313" key="3">
    <source>
        <dbReference type="Proteomes" id="UP000036923"/>
    </source>
</evidence>
<dbReference type="eggNOG" id="ENOG5032IR6">
    <property type="taxonomic scope" value="Bacteria"/>
</dbReference>
<keyword evidence="3" id="KW-1185">Reference proteome</keyword>
<evidence type="ECO:0000256" key="1">
    <source>
        <dbReference type="SAM" id="Phobius"/>
    </source>
</evidence>
<feature type="transmembrane region" description="Helical" evidence="1">
    <location>
        <begin position="41"/>
        <end position="60"/>
    </location>
</feature>
<reference evidence="3" key="1">
    <citation type="submission" date="2015-07" db="EMBL/GenBank/DDBJ databases">
        <title>Near-Complete Genome Sequence of the Cellulolytic Bacterium Bacteroides (Pseudobacteroides) cellulosolvens ATCC 35603.</title>
        <authorList>
            <person name="Dassa B."/>
            <person name="Utturkar S.M."/>
            <person name="Klingeman D.M."/>
            <person name="Hurt R.A."/>
            <person name="Keller M."/>
            <person name="Xu J."/>
            <person name="Reddy Y.H.K."/>
            <person name="Borovok I."/>
            <person name="Grinberg I.R."/>
            <person name="Lamed R."/>
            <person name="Zhivin O."/>
            <person name="Bayer E.A."/>
            <person name="Brown S.D."/>
        </authorList>
    </citation>
    <scope>NUCLEOTIDE SEQUENCE [LARGE SCALE GENOMIC DNA]</scope>
    <source>
        <strain evidence="3">DSM 2933</strain>
    </source>
</reference>
<dbReference type="Proteomes" id="UP000036923">
    <property type="component" value="Unassembled WGS sequence"/>
</dbReference>
<dbReference type="EMBL" id="LGTC01000001">
    <property type="protein sequence ID" value="KNY28674.1"/>
    <property type="molecule type" value="Genomic_DNA"/>
</dbReference>
<name>A0A0L6JSJ0_9FIRM</name>
<organism evidence="2 3">
    <name type="scientific">Pseudobacteroides cellulosolvens ATCC 35603 = DSM 2933</name>
    <dbReference type="NCBI Taxonomy" id="398512"/>
    <lineage>
        <taxon>Bacteria</taxon>
        <taxon>Bacillati</taxon>
        <taxon>Bacillota</taxon>
        <taxon>Clostridia</taxon>
        <taxon>Eubacteriales</taxon>
        <taxon>Oscillospiraceae</taxon>
        <taxon>Pseudobacteroides</taxon>
    </lineage>
</organism>
<dbReference type="InterPro" id="IPR048147">
    <property type="entry name" value="CBO0543-like"/>
</dbReference>
<feature type="transmembrane region" description="Helical" evidence="1">
    <location>
        <begin position="106"/>
        <end position="123"/>
    </location>
</feature>
<keyword evidence="1" id="KW-0472">Membrane</keyword>
<dbReference type="NCBIfam" id="NF041644">
    <property type="entry name" value="CBO0543_fam"/>
    <property type="match status" value="1"/>
</dbReference>
<evidence type="ECO:0000313" key="2">
    <source>
        <dbReference type="EMBL" id="KNY28674.1"/>
    </source>
</evidence>
<feature type="transmembrane region" description="Helical" evidence="1">
    <location>
        <begin position="16"/>
        <end position="34"/>
    </location>
</feature>
<sequence length="202" mass="23903">MKNGEYLMNLNWNMENYIYIASIILSTIGSILVIKNNWKQYGILFILTGIVGNLICYIFIKMGFYSFPHRLFPHLSPMPFFAILTIFPFYVLLGVRYSPNKWGWKIPFYWALIHSGMLGEVLVQNYTNIIKYRNFWDTWDSYTWWWLFLLVFEYVGGLIVANENRKPINEGLLRYGKAGWFILHFILISTIFLAGFYVGRIA</sequence>
<accession>A0A0L6JSJ0</accession>
<protein>
    <submittedName>
        <fullName evidence="2">Uncharacterized protein</fullName>
    </submittedName>
</protein>
<feature type="transmembrane region" description="Helical" evidence="1">
    <location>
        <begin position="80"/>
        <end position="99"/>
    </location>
</feature>